<reference evidence="3" key="1">
    <citation type="submission" date="2015-05" db="EMBL/GenBank/DDBJ databases">
        <title>Permanent draft genome of Rhodopirellula islandicus K833.</title>
        <authorList>
            <person name="Kizina J."/>
            <person name="Richter M."/>
            <person name="Glockner F.O."/>
            <person name="Harder J."/>
        </authorList>
    </citation>
    <scope>NUCLEOTIDE SEQUENCE [LARGE SCALE GENOMIC DNA]</scope>
    <source>
        <strain evidence="3">K833</strain>
    </source>
</reference>
<dbReference type="AlphaFoldDB" id="A0A0J1B7E9"/>
<protein>
    <submittedName>
        <fullName evidence="3">DNA double-strand break repair protein Mre11</fullName>
    </submittedName>
</protein>
<dbReference type="RefSeq" id="WP_047816641.1">
    <property type="nucleotide sequence ID" value="NZ_LECT01000044.1"/>
</dbReference>
<keyword evidence="4" id="KW-1185">Reference proteome</keyword>
<evidence type="ECO:0000313" key="4">
    <source>
        <dbReference type="Proteomes" id="UP000036367"/>
    </source>
</evidence>
<dbReference type="OrthoDB" id="9773856at2"/>
<gene>
    <name evidence="3" type="ORF">RISK_005733</name>
</gene>
<dbReference type="Gene3D" id="3.60.21.10">
    <property type="match status" value="1"/>
</dbReference>
<dbReference type="Proteomes" id="UP000036367">
    <property type="component" value="Unassembled WGS sequence"/>
</dbReference>
<evidence type="ECO:0000313" key="3">
    <source>
        <dbReference type="EMBL" id="KLU02667.1"/>
    </source>
</evidence>
<dbReference type="CDD" id="cd00840">
    <property type="entry name" value="MPP_Mre11_N"/>
    <property type="match status" value="1"/>
</dbReference>
<feature type="domain" description="Calcineurin-like phosphoesterase" evidence="2">
    <location>
        <begin position="5"/>
        <end position="202"/>
    </location>
</feature>
<name>A0A0J1B7E9_RHOIS</name>
<dbReference type="InterPro" id="IPR029052">
    <property type="entry name" value="Metallo-depent_PP-like"/>
</dbReference>
<dbReference type="PANTHER" id="PTHR30337">
    <property type="entry name" value="COMPONENT OF ATP-DEPENDENT DSDNA EXONUCLEASE"/>
    <property type="match status" value="1"/>
</dbReference>
<dbReference type="InterPro" id="IPR041796">
    <property type="entry name" value="Mre11_N"/>
</dbReference>
<organism evidence="3 4">
    <name type="scientific">Rhodopirellula islandica</name>
    <dbReference type="NCBI Taxonomy" id="595434"/>
    <lineage>
        <taxon>Bacteria</taxon>
        <taxon>Pseudomonadati</taxon>
        <taxon>Planctomycetota</taxon>
        <taxon>Planctomycetia</taxon>
        <taxon>Pirellulales</taxon>
        <taxon>Pirellulaceae</taxon>
        <taxon>Rhodopirellula</taxon>
    </lineage>
</organism>
<dbReference type="SUPFAM" id="SSF56300">
    <property type="entry name" value="Metallo-dependent phosphatases"/>
    <property type="match status" value="1"/>
</dbReference>
<dbReference type="GO" id="GO:0016787">
    <property type="term" value="F:hydrolase activity"/>
    <property type="evidence" value="ECO:0007669"/>
    <property type="project" value="UniProtKB-KW"/>
</dbReference>
<dbReference type="Pfam" id="PF00149">
    <property type="entry name" value="Metallophos"/>
    <property type="match status" value="1"/>
</dbReference>
<dbReference type="PIRSF" id="PIRSF033091">
    <property type="entry name" value="Pesterase_YhaO"/>
    <property type="match status" value="1"/>
</dbReference>
<dbReference type="PANTHER" id="PTHR30337:SF7">
    <property type="entry name" value="PHOSPHOESTERASE"/>
    <property type="match status" value="1"/>
</dbReference>
<sequence length="431" mass="48011">MSHRRILHAADIHLDSPLQKLDAYEDAPVDEIREASRRALENMTQLAIDEQVDLVVIAGDLYDGDWPDQNTGLFFVKQASRLVQEGIHVAVIRGNHDAANKMTSNLPLPKNPDGSDILLSEKKVDQRVLEDLGIVIHGRSYAKRAETGDMAAEYPAPIGGMFNLGILHTGLSGLDGHDPYAPCSPQQLADKGYDYWALGHIHLRGEHQIEGTAPVVFSGNIQGRHIRESGPKGCLLVDLDARNQTERRFMPLDVVRFETFDANASQWSHTDELMDAYEAWMNDQLEQAENRLLVTRVILSGQSSLHHQWMREQSNLEASLRATSVTHGHGQVWLERLKIKTSAEVDHSPAEQHDTNQEGPLHSILSVVEELKSGGGDSDWMASEITPLLKKLPTEFSGDQAPIRLDNPEECHEWIEAATTELLARLQGGKR</sequence>
<dbReference type="InterPro" id="IPR050535">
    <property type="entry name" value="DNA_Repair-Maintenance_Comp"/>
</dbReference>
<dbReference type="InterPro" id="IPR004843">
    <property type="entry name" value="Calcineurin-like_PHP"/>
</dbReference>
<dbReference type="InterPro" id="IPR014576">
    <property type="entry name" value="Pesterase_YhaO"/>
</dbReference>
<comment type="caution">
    <text evidence="3">The sequence shown here is derived from an EMBL/GenBank/DDBJ whole genome shotgun (WGS) entry which is preliminary data.</text>
</comment>
<dbReference type="PATRIC" id="fig|595434.4.peg.5444"/>
<keyword evidence="1" id="KW-0378">Hydrolase</keyword>
<evidence type="ECO:0000259" key="2">
    <source>
        <dbReference type="Pfam" id="PF00149"/>
    </source>
</evidence>
<evidence type="ECO:0000256" key="1">
    <source>
        <dbReference type="ARBA" id="ARBA00022801"/>
    </source>
</evidence>
<proteinExistence type="predicted"/>
<accession>A0A0J1B7E9</accession>
<dbReference type="EMBL" id="LECT01000044">
    <property type="protein sequence ID" value="KLU02667.1"/>
    <property type="molecule type" value="Genomic_DNA"/>
</dbReference>
<dbReference type="STRING" id="595434.RISK_005733"/>